<dbReference type="EMBL" id="JBHTBD010000001">
    <property type="protein sequence ID" value="MFC7293171.1"/>
    <property type="molecule type" value="Genomic_DNA"/>
</dbReference>
<evidence type="ECO:0000313" key="2">
    <source>
        <dbReference type="Proteomes" id="UP001596506"/>
    </source>
</evidence>
<evidence type="ECO:0000313" key="1">
    <source>
        <dbReference type="EMBL" id="MFC7293171.1"/>
    </source>
</evidence>
<gene>
    <name evidence="1" type="ORF">ACFQQA_00395</name>
</gene>
<sequence length="421" mass="45495">MKRLLTTLILAALLGFAAFKSAVWWLTDQRLAEARQALSETGVLERGKIGSGIEGSLTLSGASWQDFELTQPLVIARAEFQTGSPAALLKALADPSDLPASWSLQAEGMALVLEATMFRNWVTADGTSGPEQAALFSLPCAPDPRQQLGSGDLLRMGITRLTGELIVQQTLERLHLELNSANTGSLELNWPGARISLVSPEATLSSSNQPLELTLRDGGLMRRVAAYCSRETGMDASQWAGRALETFENGLRARGWSASDQLLALYRQWLLEGGEITASVLPASEALGIPVRPGENPGSEPAEASRAWTVTYNGARVPDVFLRKTRPAAPELPEETQEPATPRDNPVVNRWYAENLETASAWVGRTVRVTLTNGNLVQGRLASVTEQELEIARKVAGGEVAYPIVTRAITAFEVWKLGQAQ</sequence>
<keyword evidence="2" id="KW-1185">Reference proteome</keyword>
<protein>
    <submittedName>
        <fullName evidence="1">Acetylornithine deacetylase</fullName>
    </submittedName>
</protein>
<proteinExistence type="predicted"/>
<name>A0ABW2IQI3_9GAMM</name>
<dbReference type="RefSeq" id="WP_100688983.1">
    <property type="nucleotide sequence ID" value="NZ_JBHTBD010000001.1"/>
</dbReference>
<organism evidence="1 2">
    <name type="scientific">Marinobacter aromaticivorans</name>
    <dbReference type="NCBI Taxonomy" id="1494078"/>
    <lineage>
        <taxon>Bacteria</taxon>
        <taxon>Pseudomonadati</taxon>
        <taxon>Pseudomonadota</taxon>
        <taxon>Gammaproteobacteria</taxon>
        <taxon>Pseudomonadales</taxon>
        <taxon>Marinobacteraceae</taxon>
        <taxon>Marinobacter</taxon>
    </lineage>
</organism>
<dbReference type="Proteomes" id="UP001596506">
    <property type="component" value="Unassembled WGS sequence"/>
</dbReference>
<comment type="caution">
    <text evidence="1">The sequence shown here is derived from an EMBL/GenBank/DDBJ whole genome shotgun (WGS) entry which is preliminary data.</text>
</comment>
<accession>A0ABW2IQI3</accession>
<reference evidence="2" key="1">
    <citation type="journal article" date="2019" name="Int. J. Syst. Evol. Microbiol.">
        <title>The Global Catalogue of Microorganisms (GCM) 10K type strain sequencing project: providing services to taxonomists for standard genome sequencing and annotation.</title>
        <authorList>
            <consortium name="The Broad Institute Genomics Platform"/>
            <consortium name="The Broad Institute Genome Sequencing Center for Infectious Disease"/>
            <person name="Wu L."/>
            <person name="Ma J."/>
        </authorList>
    </citation>
    <scope>NUCLEOTIDE SEQUENCE [LARGE SCALE GENOMIC DNA]</scope>
    <source>
        <strain evidence="2">CCUG 60559</strain>
    </source>
</reference>